<dbReference type="EMBL" id="CM042022">
    <property type="protein sequence ID" value="KAI3815626.1"/>
    <property type="molecule type" value="Genomic_DNA"/>
</dbReference>
<accession>A0ACB9J7F0</accession>
<proteinExistence type="predicted"/>
<evidence type="ECO:0000313" key="1">
    <source>
        <dbReference type="EMBL" id="KAI3815626.1"/>
    </source>
</evidence>
<reference evidence="2" key="1">
    <citation type="journal article" date="2022" name="Mol. Ecol. Resour.">
        <title>The genomes of chicory, endive, great burdock and yacon provide insights into Asteraceae palaeo-polyploidization history and plant inulin production.</title>
        <authorList>
            <person name="Fan W."/>
            <person name="Wang S."/>
            <person name="Wang H."/>
            <person name="Wang A."/>
            <person name="Jiang F."/>
            <person name="Liu H."/>
            <person name="Zhao H."/>
            <person name="Xu D."/>
            <person name="Zhang Y."/>
        </authorList>
    </citation>
    <scope>NUCLEOTIDE SEQUENCE [LARGE SCALE GENOMIC DNA]</scope>
    <source>
        <strain evidence="2">cv. Yunnan</strain>
    </source>
</reference>
<evidence type="ECO:0000313" key="2">
    <source>
        <dbReference type="Proteomes" id="UP001056120"/>
    </source>
</evidence>
<protein>
    <submittedName>
        <fullName evidence="1">Uncharacterized protein</fullName>
    </submittedName>
</protein>
<dbReference type="Proteomes" id="UP001056120">
    <property type="component" value="Linkage Group LG05"/>
</dbReference>
<keyword evidence="2" id="KW-1185">Reference proteome</keyword>
<comment type="caution">
    <text evidence="1">The sequence shown here is derived from an EMBL/GenBank/DDBJ whole genome shotgun (WGS) entry which is preliminary data.</text>
</comment>
<gene>
    <name evidence="1" type="ORF">L1987_15303</name>
</gene>
<name>A0ACB9J7F0_9ASTR</name>
<sequence>MQPFSTYSAKRMPNPQLIRWVLLLQEFNIEIRDKKGAENVAADHLSRLECSASSELVGSSINDNFPHEFVMHIQTQDEECPWFADFANFLACGIVIKGLTHQQKQKFFADVKHYLWEDPYLFRVGADQIVRRCVFGDEARQVLRHCHEGPIGGHHGATLTAKKVFDAGFFWPTIFWDAHEMIRAYDACQRASNISSRNEMPQNSIQICEIFYVWALPTNDARVVVQFLKKLFSRFGVPKALISDRGTHFCISQLEKASTAYHPQTSGQVEVTNWGIKRILEKTVGQNHKDWSDRLDDALWAFRTAFKTPIGTIPFRLIYGKACHLPVELEHNTYWALKAVNLDLVSAGENRFTQIYELDELRNQAYANSTIYKERTRSLHDRRLKDKKEFRVGGRVLLYNSRLRLFPGKLKSRWTGPYTVKEVFPYGTVKNEHEDERIFKVNGHRLKPYIDRPVDPALEVVDLHPKEK</sequence>
<reference evidence="1 2" key="2">
    <citation type="journal article" date="2022" name="Mol. Ecol. Resour.">
        <title>The genomes of chicory, endive, great burdock and yacon provide insights into Asteraceae paleo-polyploidization history and plant inulin production.</title>
        <authorList>
            <person name="Fan W."/>
            <person name="Wang S."/>
            <person name="Wang H."/>
            <person name="Wang A."/>
            <person name="Jiang F."/>
            <person name="Liu H."/>
            <person name="Zhao H."/>
            <person name="Xu D."/>
            <person name="Zhang Y."/>
        </authorList>
    </citation>
    <scope>NUCLEOTIDE SEQUENCE [LARGE SCALE GENOMIC DNA]</scope>
    <source>
        <strain evidence="2">cv. Yunnan</strain>
        <tissue evidence="1">Leaves</tissue>
    </source>
</reference>
<organism evidence="1 2">
    <name type="scientific">Smallanthus sonchifolius</name>
    <dbReference type="NCBI Taxonomy" id="185202"/>
    <lineage>
        <taxon>Eukaryota</taxon>
        <taxon>Viridiplantae</taxon>
        <taxon>Streptophyta</taxon>
        <taxon>Embryophyta</taxon>
        <taxon>Tracheophyta</taxon>
        <taxon>Spermatophyta</taxon>
        <taxon>Magnoliopsida</taxon>
        <taxon>eudicotyledons</taxon>
        <taxon>Gunneridae</taxon>
        <taxon>Pentapetalae</taxon>
        <taxon>asterids</taxon>
        <taxon>campanulids</taxon>
        <taxon>Asterales</taxon>
        <taxon>Asteraceae</taxon>
        <taxon>Asteroideae</taxon>
        <taxon>Heliantheae alliance</taxon>
        <taxon>Millerieae</taxon>
        <taxon>Smallanthus</taxon>
    </lineage>
</organism>